<dbReference type="GO" id="GO:0022857">
    <property type="term" value="F:transmembrane transporter activity"/>
    <property type="evidence" value="ECO:0007669"/>
    <property type="project" value="InterPro"/>
</dbReference>
<evidence type="ECO:0000256" key="5">
    <source>
        <dbReference type="SAM" id="Phobius"/>
    </source>
</evidence>
<evidence type="ECO:0000256" key="3">
    <source>
        <dbReference type="ARBA" id="ARBA00023136"/>
    </source>
</evidence>
<reference evidence="6 7" key="1">
    <citation type="submission" date="2020-10" db="EMBL/GenBank/DDBJ databases">
        <title>Plant Genome Project.</title>
        <authorList>
            <person name="Zhang R.-G."/>
        </authorList>
    </citation>
    <scope>NUCLEOTIDE SEQUENCE [LARGE SCALE GENOMIC DNA]</scope>
    <source>
        <strain evidence="6">FAFU-HL-1</strain>
        <tissue evidence="6">Leaf</tissue>
    </source>
</reference>
<organism evidence="6 7">
    <name type="scientific">Salix dunnii</name>
    <dbReference type="NCBI Taxonomy" id="1413687"/>
    <lineage>
        <taxon>Eukaryota</taxon>
        <taxon>Viridiplantae</taxon>
        <taxon>Streptophyta</taxon>
        <taxon>Embryophyta</taxon>
        <taxon>Tracheophyta</taxon>
        <taxon>Spermatophyta</taxon>
        <taxon>Magnoliopsida</taxon>
        <taxon>eudicotyledons</taxon>
        <taxon>Gunneridae</taxon>
        <taxon>Pentapetalae</taxon>
        <taxon>rosids</taxon>
        <taxon>fabids</taxon>
        <taxon>Malpighiales</taxon>
        <taxon>Salicaceae</taxon>
        <taxon>Saliceae</taxon>
        <taxon>Salix</taxon>
    </lineage>
</organism>
<protein>
    <recommendedName>
        <fullName evidence="8">WAT1-related protein</fullName>
    </recommendedName>
</protein>
<dbReference type="EMBL" id="JADGMS010000001">
    <property type="protein sequence ID" value="KAF9689373.1"/>
    <property type="molecule type" value="Genomic_DNA"/>
</dbReference>
<proteinExistence type="predicted"/>
<keyword evidence="3 5" id="KW-0472">Membrane</keyword>
<evidence type="ECO:0000256" key="4">
    <source>
        <dbReference type="SAM" id="MobiDB-lite"/>
    </source>
</evidence>
<dbReference type="InterPro" id="IPR030184">
    <property type="entry name" value="WAT1-related"/>
</dbReference>
<comment type="caution">
    <text evidence="6">The sequence shown here is derived from an EMBL/GenBank/DDBJ whole genome shotgun (WGS) entry which is preliminary data.</text>
</comment>
<evidence type="ECO:0008006" key="8">
    <source>
        <dbReference type="Google" id="ProtNLM"/>
    </source>
</evidence>
<dbReference type="AlphaFoldDB" id="A0A835TMQ3"/>
<feature type="compositionally biased region" description="Polar residues" evidence="4">
    <location>
        <begin position="223"/>
        <end position="244"/>
    </location>
</feature>
<evidence type="ECO:0000313" key="6">
    <source>
        <dbReference type="EMBL" id="KAF9689373.1"/>
    </source>
</evidence>
<gene>
    <name evidence="6" type="ORF">SADUNF_Sadunf01G0085600</name>
</gene>
<name>A0A835TMQ3_9ROSI</name>
<keyword evidence="1 5" id="KW-0812">Transmembrane</keyword>
<dbReference type="OrthoDB" id="1728340at2759"/>
<feature type="region of interest" description="Disordered" evidence="4">
    <location>
        <begin position="205"/>
        <end position="244"/>
    </location>
</feature>
<feature type="transmembrane region" description="Helical" evidence="5">
    <location>
        <begin position="178"/>
        <end position="196"/>
    </location>
</feature>
<feature type="transmembrane region" description="Helical" evidence="5">
    <location>
        <begin position="43"/>
        <end position="67"/>
    </location>
</feature>
<accession>A0A835TMQ3</accession>
<dbReference type="GO" id="GO:0016020">
    <property type="term" value="C:membrane"/>
    <property type="evidence" value="ECO:0007669"/>
    <property type="project" value="InterPro"/>
</dbReference>
<sequence>MERICGVLQGLKPALLMVLVQVAFAAVNVLYKLAPNDGMNLKIIVAYRFIFATAFMAPLAFIVERFVHSLNLIKRMEGMELGSTKGKAKATGTLMGIGGAMLLTFYEGVEIYNGSAKVNLLPRRQSQLSHAASSHGDGRILGFFMALLNCLSYSSWLILQGLEYGIWDGILDSSPQLFRILGTLLIICGLYFVLWGKSKEMKAKKQLAPSETETSQEDGIIVTSPTKDNCSDTSRVDTGNNEGK</sequence>
<evidence type="ECO:0000256" key="2">
    <source>
        <dbReference type="ARBA" id="ARBA00022989"/>
    </source>
</evidence>
<feature type="transmembrane region" description="Helical" evidence="5">
    <location>
        <begin position="140"/>
        <end position="158"/>
    </location>
</feature>
<keyword evidence="7" id="KW-1185">Reference proteome</keyword>
<keyword evidence="2 5" id="KW-1133">Transmembrane helix</keyword>
<evidence type="ECO:0000256" key="1">
    <source>
        <dbReference type="ARBA" id="ARBA00022692"/>
    </source>
</evidence>
<evidence type="ECO:0000313" key="7">
    <source>
        <dbReference type="Proteomes" id="UP000657918"/>
    </source>
</evidence>
<dbReference type="PANTHER" id="PTHR31218">
    <property type="entry name" value="WAT1-RELATED PROTEIN"/>
    <property type="match status" value="1"/>
</dbReference>
<dbReference type="Proteomes" id="UP000657918">
    <property type="component" value="Unassembled WGS sequence"/>
</dbReference>
<feature type="transmembrane region" description="Helical" evidence="5">
    <location>
        <begin position="12"/>
        <end position="31"/>
    </location>
</feature>